<reference evidence="1" key="1">
    <citation type="submission" date="2018-11" db="EMBL/GenBank/DDBJ databases">
        <title>A distinct lineage of giant viruses engineers rhodopsin photosystems in predatory marine eukaryotes.</title>
        <authorList>
            <person name="Needham D.M."/>
            <person name="Yoshizawa S."/>
            <person name="Hosaka T."/>
            <person name="Poirier C."/>
            <person name="Choi C.-J."/>
            <person name="Hehenberger E."/>
            <person name="Irwin N.A.T."/>
            <person name="Wilken S."/>
            <person name="Yung C.-M."/>
            <person name="Bachy C."/>
            <person name="Kurihara R."/>
            <person name="Nakajima Y."/>
            <person name="Kojima K."/>
            <person name="Kimura-Someya T."/>
            <person name="Leonard G."/>
            <person name="Malmstrom R.R."/>
            <person name="Mende D."/>
            <person name="Olson D.K."/>
            <person name="Sudo Y."/>
            <person name="Sudek S."/>
            <person name="Richards T.A."/>
            <person name="DeLong E.F."/>
            <person name="Keeling P.J."/>
            <person name="Santoro A.E."/>
            <person name="Shirouzu M."/>
            <person name="Iwasaki W."/>
            <person name="Worden A.Z."/>
        </authorList>
    </citation>
    <scope>NUCLEOTIDE SEQUENCE</scope>
</reference>
<accession>A0A5B8IQ07</accession>
<protein>
    <submittedName>
        <fullName evidence="1">Uncharacterized protein</fullName>
    </submittedName>
</protein>
<organism evidence="1">
    <name type="scientific">Mimiviridae sp. ChoanoV1</name>
    <dbReference type="NCBI Taxonomy" id="2596887"/>
    <lineage>
        <taxon>Viruses</taxon>
        <taxon>Varidnaviria</taxon>
        <taxon>Bamfordvirae</taxon>
        <taxon>Nucleocytoviricota</taxon>
        <taxon>Megaviricetes</taxon>
        <taxon>Imitervirales</taxon>
        <taxon>Schizomimiviridae</taxon>
    </lineage>
</organism>
<proteinExistence type="predicted"/>
<sequence length="206" mass="24714">MKIIFIIFLLSIILLLIIKNYKKENFNNKNKYYLIANNPKITPNEILKLSKLPNNVLVFFNHIEPFKKFSISELRQLKNSKSQKKLFLRSNHLNSYWGKEEFDNQKVKIFNINNSNIILSDNTKNLKNPLRLNVIDYKKYINEYPKKKQPQSGFVTFHYLNSFTNKYNIILYGFSRKKGQDDGDWCHEKNYELDYYKKNNVNIINL</sequence>
<gene>
    <name evidence="1" type="ORF">3_23</name>
</gene>
<name>A0A5B8IQ07_9VIRU</name>
<dbReference type="EMBL" id="MK250087">
    <property type="protein sequence ID" value="QDY52044.1"/>
    <property type="molecule type" value="Genomic_DNA"/>
</dbReference>
<evidence type="ECO:0000313" key="1">
    <source>
        <dbReference type="EMBL" id="QDY52044.1"/>
    </source>
</evidence>